<keyword evidence="4" id="KW-0804">Transcription</keyword>
<dbReference type="CDD" id="cd17535">
    <property type="entry name" value="REC_NarL-like"/>
    <property type="match status" value="1"/>
</dbReference>
<dbReference type="PANTHER" id="PTHR43214">
    <property type="entry name" value="TWO-COMPONENT RESPONSE REGULATOR"/>
    <property type="match status" value="1"/>
</dbReference>
<accession>D0BJD0</accession>
<dbReference type="SUPFAM" id="SSF52172">
    <property type="entry name" value="CheY-like"/>
    <property type="match status" value="1"/>
</dbReference>
<name>D0BJD0_9LACT</name>
<evidence type="ECO:0000256" key="1">
    <source>
        <dbReference type="ARBA" id="ARBA00022553"/>
    </source>
</evidence>
<organism evidence="8 9">
    <name type="scientific">Granulicatella elegans ATCC 700633</name>
    <dbReference type="NCBI Taxonomy" id="626369"/>
    <lineage>
        <taxon>Bacteria</taxon>
        <taxon>Bacillati</taxon>
        <taxon>Bacillota</taxon>
        <taxon>Bacilli</taxon>
        <taxon>Lactobacillales</taxon>
        <taxon>Carnobacteriaceae</taxon>
        <taxon>Granulicatella</taxon>
    </lineage>
</organism>
<feature type="domain" description="Response regulatory" evidence="7">
    <location>
        <begin position="3"/>
        <end position="119"/>
    </location>
</feature>
<proteinExistence type="predicted"/>
<dbReference type="SMART" id="SM00448">
    <property type="entry name" value="REC"/>
    <property type="match status" value="1"/>
</dbReference>
<dbReference type="Gene3D" id="3.40.50.2300">
    <property type="match status" value="1"/>
</dbReference>
<dbReference type="Proteomes" id="UP000002939">
    <property type="component" value="Unassembled WGS sequence"/>
</dbReference>
<feature type="domain" description="HTH luxR-type" evidence="6">
    <location>
        <begin position="137"/>
        <end position="202"/>
    </location>
</feature>
<dbReference type="SUPFAM" id="SSF46894">
    <property type="entry name" value="C-terminal effector domain of the bipartite response regulators"/>
    <property type="match status" value="1"/>
</dbReference>
<reference evidence="8" key="1">
    <citation type="submission" date="2009-09" db="EMBL/GenBank/DDBJ databases">
        <authorList>
            <consortium name="The Broad Institute Genome Sequencing Platform"/>
            <person name="Ward D."/>
            <person name="Feldgarden M."/>
            <person name="Earl A."/>
            <person name="Young S.K."/>
            <person name="Zeng Q."/>
            <person name="Koehrsen M."/>
            <person name="Alvarado L."/>
            <person name="Berlin A."/>
            <person name="Bochicchio J."/>
            <person name="Borenstein D."/>
            <person name="Chapman S.B."/>
            <person name="Chen Z."/>
            <person name="Engels R."/>
            <person name="Freedman E."/>
            <person name="Gellesch M."/>
            <person name="Goldberg J."/>
            <person name="Griggs A."/>
            <person name="Gujja S."/>
            <person name="Heilman E."/>
            <person name="Heiman D."/>
            <person name="Hepburn T."/>
            <person name="Howarth C."/>
            <person name="Jen D."/>
            <person name="Larson L."/>
            <person name="Lewis B."/>
            <person name="Mehta T."/>
            <person name="Park D."/>
            <person name="Pearson M."/>
            <person name="Roberts A."/>
            <person name="Saif S."/>
            <person name="Shea T."/>
            <person name="Shenoy N."/>
            <person name="Sisk P."/>
            <person name="Stolte C."/>
            <person name="Sykes S."/>
            <person name="Thomson T."/>
            <person name="Walk T."/>
            <person name="White J."/>
            <person name="Yandava C."/>
            <person name="Sibley C.D."/>
            <person name="Field T.R."/>
            <person name="Grinwis M."/>
            <person name="Eshaghurshan C.S."/>
            <person name="Surette M.G."/>
            <person name="Haas B."/>
            <person name="Nusbaum C."/>
            <person name="Birren B."/>
        </authorList>
    </citation>
    <scope>NUCLEOTIDE SEQUENCE [LARGE SCALE GENOMIC DNA]</scope>
    <source>
        <strain evidence="8">ATCC 700633</strain>
    </source>
</reference>
<sequence length="204" mass="23329">MIKTILIDDDYLVLQALETILSAQSHIEVVGMGSNGAEAIQLYEQHKPDLVLMDIRMEPTSGIDAASQILQDYPEAKILFLTTFQDDEYITKALAIGCKGYLLKQHIKGIIPAIEAVMNHQIVYDSTIDMPVKKLVQRKTSKLLNERENELLYLIAEGYNNKEIAEKMYLSEGTIRNYLSLLLEKLNLRDRTQLAIYYYKDLVE</sequence>
<dbReference type="CDD" id="cd06170">
    <property type="entry name" value="LuxR_C_like"/>
    <property type="match status" value="1"/>
</dbReference>
<gene>
    <name evidence="8" type="ORF">HMPREF0446_00065</name>
</gene>
<evidence type="ECO:0000256" key="5">
    <source>
        <dbReference type="PROSITE-ProRule" id="PRU00169"/>
    </source>
</evidence>
<reference evidence="8" key="2">
    <citation type="submission" date="2011-10" db="EMBL/GenBank/DDBJ databases">
        <title>The Genome Sequence of Granulicatella elegans ATCC 700633.</title>
        <authorList>
            <consortium name="The Broad Institute Genome Sequencing Platform"/>
            <consortium name="The Broad Institute Genome Sequencing Center for Infectious Disease"/>
            <person name="Earl A."/>
            <person name="Ward D."/>
            <person name="Feldgarden M."/>
            <person name="Gevers D."/>
            <person name="Sibley C.D."/>
            <person name="Field T.R."/>
            <person name="Grinwis M."/>
            <person name="Eshaghurshan C.S."/>
            <person name="Surette M.G."/>
            <person name="Young S.K."/>
            <person name="Zeng Q."/>
            <person name="Gargeya S."/>
            <person name="Fitzgerald M."/>
            <person name="Haas B."/>
            <person name="Abouelleil A."/>
            <person name="Alvarado L."/>
            <person name="Arachchi H.M."/>
            <person name="Berlin A."/>
            <person name="Brown A."/>
            <person name="Chapman S.B."/>
            <person name="Chen Z."/>
            <person name="Dunbar C."/>
            <person name="Freedman E."/>
            <person name="Gearin G."/>
            <person name="Goldberg J."/>
            <person name="Griggs A."/>
            <person name="Gujja S."/>
            <person name="Heiman D."/>
            <person name="Howarth C."/>
            <person name="Larson L."/>
            <person name="Lui A."/>
            <person name="MacDonald P.J.P."/>
            <person name="Montmayeur A."/>
            <person name="Murphy C."/>
            <person name="Neiman D."/>
            <person name="Pearson M."/>
            <person name="Priest M."/>
            <person name="Roberts A."/>
            <person name="Saif S."/>
            <person name="Shea T."/>
            <person name="Shenoy N."/>
            <person name="Sisk P."/>
            <person name="Stolte C."/>
            <person name="Sykes S."/>
            <person name="Wortman J."/>
            <person name="Nusbaum C."/>
            <person name="Birren B."/>
        </authorList>
    </citation>
    <scope>NUCLEOTIDE SEQUENCE [LARGE SCALE GENOMIC DNA]</scope>
    <source>
        <strain evidence="8">ATCC 700633</strain>
    </source>
</reference>
<keyword evidence="1 5" id="KW-0597">Phosphoprotein</keyword>
<dbReference type="eggNOG" id="COG2197">
    <property type="taxonomic scope" value="Bacteria"/>
</dbReference>
<dbReference type="InterPro" id="IPR001789">
    <property type="entry name" value="Sig_transdc_resp-reg_receiver"/>
</dbReference>
<dbReference type="InterPro" id="IPR039420">
    <property type="entry name" value="WalR-like"/>
</dbReference>
<dbReference type="EMBL" id="ACRF02000016">
    <property type="protein sequence ID" value="EEW93183.1"/>
    <property type="molecule type" value="Genomic_DNA"/>
</dbReference>
<dbReference type="PROSITE" id="PS50110">
    <property type="entry name" value="RESPONSE_REGULATORY"/>
    <property type="match status" value="1"/>
</dbReference>
<evidence type="ECO:0000256" key="2">
    <source>
        <dbReference type="ARBA" id="ARBA00023015"/>
    </source>
</evidence>
<keyword evidence="3" id="KW-0238">DNA-binding</keyword>
<dbReference type="Pfam" id="PF00196">
    <property type="entry name" value="GerE"/>
    <property type="match status" value="1"/>
</dbReference>
<keyword evidence="9" id="KW-1185">Reference proteome</keyword>
<evidence type="ECO:0008006" key="10">
    <source>
        <dbReference type="Google" id="ProtNLM"/>
    </source>
</evidence>
<dbReference type="SMART" id="SM00421">
    <property type="entry name" value="HTH_LUXR"/>
    <property type="match status" value="1"/>
</dbReference>
<dbReference type="OrthoDB" id="9759232at2"/>
<feature type="modified residue" description="4-aspartylphosphate" evidence="5">
    <location>
        <position position="54"/>
    </location>
</feature>
<dbReference type="GO" id="GO:0003677">
    <property type="term" value="F:DNA binding"/>
    <property type="evidence" value="ECO:0007669"/>
    <property type="project" value="UniProtKB-KW"/>
</dbReference>
<dbReference type="InterPro" id="IPR016032">
    <property type="entry name" value="Sig_transdc_resp-reg_C-effctor"/>
</dbReference>
<dbReference type="PRINTS" id="PR00038">
    <property type="entry name" value="HTHLUXR"/>
</dbReference>
<dbReference type="GO" id="GO:0006355">
    <property type="term" value="P:regulation of DNA-templated transcription"/>
    <property type="evidence" value="ECO:0007669"/>
    <property type="project" value="InterPro"/>
</dbReference>
<evidence type="ECO:0000313" key="9">
    <source>
        <dbReference type="Proteomes" id="UP000002939"/>
    </source>
</evidence>
<protein>
    <recommendedName>
        <fullName evidence="10">Response regulator receiver domain-containing protein</fullName>
    </recommendedName>
</protein>
<dbReference type="Pfam" id="PF00072">
    <property type="entry name" value="Response_reg"/>
    <property type="match status" value="1"/>
</dbReference>
<dbReference type="InterPro" id="IPR011006">
    <property type="entry name" value="CheY-like_superfamily"/>
</dbReference>
<dbReference type="GO" id="GO:0000160">
    <property type="term" value="P:phosphorelay signal transduction system"/>
    <property type="evidence" value="ECO:0007669"/>
    <property type="project" value="InterPro"/>
</dbReference>
<evidence type="ECO:0000259" key="7">
    <source>
        <dbReference type="PROSITE" id="PS50110"/>
    </source>
</evidence>
<evidence type="ECO:0000256" key="3">
    <source>
        <dbReference type="ARBA" id="ARBA00023125"/>
    </source>
</evidence>
<comment type="caution">
    <text evidence="8">The sequence shown here is derived from an EMBL/GenBank/DDBJ whole genome shotgun (WGS) entry which is preliminary data.</text>
</comment>
<dbReference type="AlphaFoldDB" id="D0BJD0"/>
<dbReference type="PANTHER" id="PTHR43214:SF40">
    <property type="entry name" value="TRANSCRIPTIONAL REGULATORY PROTEIN LNRK"/>
    <property type="match status" value="1"/>
</dbReference>
<keyword evidence="2" id="KW-0805">Transcription regulation</keyword>
<dbReference type="InterPro" id="IPR058245">
    <property type="entry name" value="NreC/VraR/RcsB-like_REC"/>
</dbReference>
<evidence type="ECO:0000259" key="6">
    <source>
        <dbReference type="PROSITE" id="PS50043"/>
    </source>
</evidence>
<evidence type="ECO:0000313" key="8">
    <source>
        <dbReference type="EMBL" id="EEW93183.1"/>
    </source>
</evidence>
<dbReference type="InterPro" id="IPR000792">
    <property type="entry name" value="Tscrpt_reg_LuxR_C"/>
</dbReference>
<dbReference type="RefSeq" id="WP_006702338.1">
    <property type="nucleotide sequence ID" value="NZ_KI391971.1"/>
</dbReference>
<dbReference type="HOGENOM" id="CLU_000445_90_10_9"/>
<dbReference type="STRING" id="626369.HMPREF0446_00065"/>
<dbReference type="PROSITE" id="PS50043">
    <property type="entry name" value="HTH_LUXR_2"/>
    <property type="match status" value="1"/>
</dbReference>
<evidence type="ECO:0000256" key="4">
    <source>
        <dbReference type="ARBA" id="ARBA00023163"/>
    </source>
</evidence>